<evidence type="ECO:0000256" key="1">
    <source>
        <dbReference type="SAM" id="MobiDB-lite"/>
    </source>
</evidence>
<keyword evidence="4" id="KW-1185">Reference proteome</keyword>
<evidence type="ECO:0000313" key="2">
    <source>
        <dbReference type="EMBL" id="CAF1257729.1"/>
    </source>
</evidence>
<organism evidence="2 4">
    <name type="scientific">Didymodactylos carnosus</name>
    <dbReference type="NCBI Taxonomy" id="1234261"/>
    <lineage>
        <taxon>Eukaryota</taxon>
        <taxon>Metazoa</taxon>
        <taxon>Spiralia</taxon>
        <taxon>Gnathifera</taxon>
        <taxon>Rotifera</taxon>
        <taxon>Eurotatoria</taxon>
        <taxon>Bdelloidea</taxon>
        <taxon>Philodinida</taxon>
        <taxon>Philodinidae</taxon>
        <taxon>Didymodactylos</taxon>
    </lineage>
</organism>
<feature type="non-terminal residue" evidence="2">
    <location>
        <position position="1"/>
    </location>
</feature>
<dbReference type="EMBL" id="CAJOBC010017326">
    <property type="protein sequence ID" value="CAF4032346.1"/>
    <property type="molecule type" value="Genomic_DNA"/>
</dbReference>
<protein>
    <submittedName>
        <fullName evidence="2">Uncharacterized protein</fullName>
    </submittedName>
</protein>
<evidence type="ECO:0000313" key="3">
    <source>
        <dbReference type="EMBL" id="CAF4032346.1"/>
    </source>
</evidence>
<dbReference type="Proteomes" id="UP000663829">
    <property type="component" value="Unassembled WGS sequence"/>
</dbReference>
<accession>A0A815AJW8</accession>
<gene>
    <name evidence="2" type="ORF">GPM918_LOCUS26448</name>
    <name evidence="3" type="ORF">SRO942_LOCUS26605</name>
</gene>
<dbReference type="OrthoDB" id="10643723at2759"/>
<dbReference type="EMBL" id="CAJNOQ010010660">
    <property type="protein sequence ID" value="CAF1257729.1"/>
    <property type="molecule type" value="Genomic_DNA"/>
</dbReference>
<sequence>GLKKQIMKCHHGYRRPYPGAAENKVMQQKLRELVKYGLRGTRNAEFDPVEHSPVSSSTSSIDGDEDGDFEKENCKVKQVIPKGNSAEIQINLPQPTYATDEEQSSRINSVDEDGNRSEDDNQESTLNLSQMDLSSIISPKFKSTNTCKSILRTQIDDNDATVTSAKTITVTPTDATSLSDNNYDTTIQTTYVDNIQTFPIRHHR</sequence>
<comment type="caution">
    <text evidence="2">The sequence shown here is derived from an EMBL/GenBank/DDBJ whole genome shotgun (WGS) entry which is preliminary data.</text>
</comment>
<dbReference type="AlphaFoldDB" id="A0A815AJW8"/>
<feature type="region of interest" description="Disordered" evidence="1">
    <location>
        <begin position="44"/>
        <end position="69"/>
    </location>
</feature>
<name>A0A815AJW8_9BILA</name>
<reference evidence="2" key="1">
    <citation type="submission" date="2021-02" db="EMBL/GenBank/DDBJ databases">
        <authorList>
            <person name="Nowell W R."/>
        </authorList>
    </citation>
    <scope>NUCLEOTIDE SEQUENCE</scope>
</reference>
<feature type="region of interest" description="Disordered" evidence="1">
    <location>
        <begin position="93"/>
        <end position="127"/>
    </location>
</feature>
<evidence type="ECO:0000313" key="4">
    <source>
        <dbReference type="Proteomes" id="UP000663829"/>
    </source>
</evidence>
<proteinExistence type="predicted"/>
<dbReference type="Proteomes" id="UP000681722">
    <property type="component" value="Unassembled WGS sequence"/>
</dbReference>